<name>A0ACC1Q747_9APHY</name>
<evidence type="ECO:0000313" key="2">
    <source>
        <dbReference type="Proteomes" id="UP001144978"/>
    </source>
</evidence>
<protein>
    <submittedName>
        <fullName evidence="1">Uncharacterized protein</fullName>
    </submittedName>
</protein>
<organism evidence="1 2">
    <name type="scientific">Trametes sanguinea</name>
    <dbReference type="NCBI Taxonomy" id="158606"/>
    <lineage>
        <taxon>Eukaryota</taxon>
        <taxon>Fungi</taxon>
        <taxon>Dikarya</taxon>
        <taxon>Basidiomycota</taxon>
        <taxon>Agaricomycotina</taxon>
        <taxon>Agaricomycetes</taxon>
        <taxon>Polyporales</taxon>
        <taxon>Polyporaceae</taxon>
        <taxon>Trametes</taxon>
    </lineage>
</organism>
<keyword evidence="2" id="KW-1185">Reference proteome</keyword>
<accession>A0ACC1Q747</accession>
<comment type="caution">
    <text evidence="1">The sequence shown here is derived from an EMBL/GenBank/DDBJ whole genome shotgun (WGS) entry which is preliminary data.</text>
</comment>
<reference evidence="1" key="1">
    <citation type="submission" date="2022-08" db="EMBL/GenBank/DDBJ databases">
        <title>Genome Sequence of Pycnoporus sanguineus.</title>
        <authorList>
            <person name="Buettner E."/>
        </authorList>
    </citation>
    <scope>NUCLEOTIDE SEQUENCE</scope>
    <source>
        <strain evidence="1">CG-C14</strain>
    </source>
</reference>
<sequence>MSLNNSTAASSSLYYVPKLADDGSNWITYKERIYTVLGARGLMRHLNGTARRPPPPLPLSPSWFCLSSLWTACVSLLRFVDSVAVDRGLFGAHRQNPFHRIEEWDPTLGFWQRRSLYDLGLVIHLGHQGEVCYASPGPRKVIVMHDHGIHMAAIAFCHCPTATESLRPEPLQLIDFGLFPGSWLCPQTAYTINGLRDYHLLSLQSTITALDYVSYLRRSTDNVQPDDAKDRYRELNTAMREFSYLRNARRTDQDPTGDLPAGSLTVACPACPQPGINMAEGWRDRSEGDEYLDALFYSVDGNFHHSQKMKPMDPEDFPLTQGAGYFVCEPDFAQYQERVRPPKKEASLFHQIDTTPDLTWVTGKHLQQVRRYGIWSILWESLRDDLVKGEGSDLHGLTYSQGRYVTSLSRSRKIVERLLLPVPHVLAYTGWFAWGDFAQLSGLQPWLHTLKSLCRGYDINCQYDKKFELRLAEFRKNFSHLRSIRTTTFPPTRSLIPKFHAPAHTLLCSIYRSYNYTPGVGNTDGEASERIWAAFNALAIRAKEMTAGHRHDVINDFLNDLNARRVHGLPKSLSAKHKNARKQLALASEHLQLLEENIADERKLEEWRQIEAVWEKNVVDPKKHRGLQNPYILDKEKGLTEKQLLEMMQKVRAAREEQSLGPLGIIHQGTVLERTREELLDELEVDDISEADLETIQSRCETFLSEVSTWTTVRDAYLQPLVDEAVRLVVERIPSQRNVATAAEAAASSLSKGSEAPSQANNLPQIPTSFPLRDTTHDTGSSSKGLPPVRNPKNKSDLWQEVYAVSILMPSAYDTMIVREPCMREVVGFEMEICRAQARDALDEVRTAIIGREAYKIKKIHLSGKAYTTRATNHIRSMEDGVRVAANRYHRARVALIALGMDQADPEFRLLRKEDTVKYSLDAQHRTLGESSEAKPWIWERFSFSDTQGDGQYQAFFDEAQRVHWFRSSALKKRWREELCLLKEEMHRSIRFFYHHRRRWMDAAGERERDGHRGAAAYARKQAYRYTRLLRVCRTEYAGRIDLCPIELFSAIPSYSTPLPNLTSFDLDKLCQENCYNSLLLAANRAGAACAGWPYILGDTSYVASFPFQYLAYIWQISCVMQESEYCLSIAQNSTSSSDVSITDEPTSQLCQNCTLRTLQIQMSSPFGWDASFVSDWITVQSKCGVSFNNTVPAGLLFDSGSPSASNGTSYNVTASPTLTPASAANCVYGAYTVQVRIYLNIPTETYVPHHAQPQQPGDSCGSIASANNLSYDQLVAINGLDMPCSKLPSPGTQICLSGSCPLHAVKANDTCVSIYQANNISWSQILAWNPDHRSQLNSYCTNIDTQIGKEICIGPPGGAYHPSTTLPPVSGSPTALALAPSQCYWWGRADHFIGLRQAPSLPDRIARYAGCGTRLFPEIPVLKYAWSDSMVFSERGLTFD</sequence>
<gene>
    <name evidence="1" type="ORF">NUW54_g1631</name>
</gene>
<evidence type="ECO:0000313" key="1">
    <source>
        <dbReference type="EMBL" id="KAJ3013298.1"/>
    </source>
</evidence>
<proteinExistence type="predicted"/>
<dbReference type="EMBL" id="JANSHE010000278">
    <property type="protein sequence ID" value="KAJ3013298.1"/>
    <property type="molecule type" value="Genomic_DNA"/>
</dbReference>
<dbReference type="Proteomes" id="UP001144978">
    <property type="component" value="Unassembled WGS sequence"/>
</dbReference>